<accession>A0A2T4J731</accession>
<comment type="caution">
    <text evidence="1">The sequence shown here is derived from an EMBL/GenBank/DDBJ whole genome shotgun (WGS) entry which is preliminary data.</text>
</comment>
<keyword evidence="2" id="KW-1185">Reference proteome</keyword>
<dbReference type="AlphaFoldDB" id="A0A2T4J731"/>
<dbReference type="SUPFAM" id="SSF55961">
    <property type="entry name" value="Bet v1-like"/>
    <property type="match status" value="1"/>
</dbReference>
<dbReference type="RefSeq" id="WP_107673943.1">
    <property type="nucleotide sequence ID" value="NZ_PZKE01000012.1"/>
</dbReference>
<dbReference type="Proteomes" id="UP000241362">
    <property type="component" value="Unassembled WGS sequence"/>
</dbReference>
<protein>
    <submittedName>
        <fullName evidence="1">SRPBCC family protein</fullName>
    </submittedName>
</protein>
<sequence>MHFITKQDIEAPLDFVYRTLNEFDQFERMAARRGAEVERIDRLRVPGPGAAWRLRFAFRGKPRVLTIRVDDLQEDSLMVFGLESNTLDGSSRIDLAALAPRRTRITILTEIRPRTLGARVMLQSVRLARGRVQKKIDGASSKLAAMIEERWRAVQRRGY</sequence>
<dbReference type="EMBL" id="PZKE01000012">
    <property type="protein sequence ID" value="PTE13685.1"/>
    <property type="molecule type" value="Genomic_DNA"/>
</dbReference>
<dbReference type="CDD" id="cd07812">
    <property type="entry name" value="SRPBCC"/>
    <property type="match status" value="1"/>
</dbReference>
<name>A0A2T4J731_FUSBL</name>
<evidence type="ECO:0000313" key="2">
    <source>
        <dbReference type="Proteomes" id="UP000241362"/>
    </source>
</evidence>
<dbReference type="InterPro" id="IPR023393">
    <property type="entry name" value="START-like_dom_sf"/>
</dbReference>
<proteinExistence type="predicted"/>
<gene>
    <name evidence="1" type="ORF">C5F44_12865</name>
</gene>
<dbReference type="Gene3D" id="3.30.530.20">
    <property type="match status" value="1"/>
</dbReference>
<evidence type="ECO:0000313" key="1">
    <source>
        <dbReference type="EMBL" id="PTE13685.1"/>
    </source>
</evidence>
<reference evidence="1 2" key="1">
    <citation type="submission" date="2018-03" db="EMBL/GenBank/DDBJ databases">
        <title>Rhodobacter blasticus.</title>
        <authorList>
            <person name="Meyer T.E."/>
            <person name="Miller S."/>
            <person name="Lodha T."/>
            <person name="Gandham S."/>
            <person name="Chintalapati S."/>
            <person name="Chintalapati V.R."/>
        </authorList>
    </citation>
    <scope>NUCLEOTIDE SEQUENCE [LARGE SCALE GENOMIC DNA]</scope>
    <source>
        <strain evidence="1 2">DSM 2131</strain>
    </source>
</reference>
<organism evidence="1 2">
    <name type="scientific">Fuscovulum blasticum DSM 2131</name>
    <dbReference type="NCBI Taxonomy" id="1188250"/>
    <lineage>
        <taxon>Bacteria</taxon>
        <taxon>Pseudomonadati</taxon>
        <taxon>Pseudomonadota</taxon>
        <taxon>Alphaproteobacteria</taxon>
        <taxon>Rhodobacterales</taxon>
        <taxon>Paracoccaceae</taxon>
        <taxon>Pseudogemmobacter</taxon>
    </lineage>
</organism>